<feature type="region of interest" description="Disordered" evidence="1">
    <location>
        <begin position="17"/>
        <end position="36"/>
    </location>
</feature>
<protein>
    <submittedName>
        <fullName evidence="2">Uncharacterized protein</fullName>
    </submittedName>
</protein>
<sequence length="110" mass="11938">MEHYELRVLADYTHTGAQAANTSAKPSPRNVGGELERDERAEVVFAEVVQSPVDGGAEEALRRFFPVLDGEKFGEQVSLSGILSSVMAPPKRSIWGGKLYSFGTPMSNNP</sequence>
<dbReference type="AlphaFoldDB" id="X1T086"/>
<dbReference type="EMBL" id="BARW01008483">
    <property type="protein sequence ID" value="GAI84821.1"/>
    <property type="molecule type" value="Genomic_DNA"/>
</dbReference>
<gene>
    <name evidence="2" type="ORF">S12H4_17367</name>
</gene>
<reference evidence="2" key="1">
    <citation type="journal article" date="2014" name="Front. Microbiol.">
        <title>High frequency of phylogenetically diverse reductive dehalogenase-homologous genes in deep subseafloor sedimentary metagenomes.</title>
        <authorList>
            <person name="Kawai M."/>
            <person name="Futagami T."/>
            <person name="Toyoda A."/>
            <person name="Takaki Y."/>
            <person name="Nishi S."/>
            <person name="Hori S."/>
            <person name="Arai W."/>
            <person name="Tsubouchi T."/>
            <person name="Morono Y."/>
            <person name="Uchiyama I."/>
            <person name="Ito T."/>
            <person name="Fujiyama A."/>
            <person name="Inagaki F."/>
            <person name="Takami H."/>
        </authorList>
    </citation>
    <scope>NUCLEOTIDE SEQUENCE</scope>
    <source>
        <strain evidence="2">Expedition CK06-06</strain>
    </source>
</reference>
<accession>X1T086</accession>
<comment type="caution">
    <text evidence="2">The sequence shown here is derived from an EMBL/GenBank/DDBJ whole genome shotgun (WGS) entry which is preliminary data.</text>
</comment>
<evidence type="ECO:0000313" key="2">
    <source>
        <dbReference type="EMBL" id="GAI84821.1"/>
    </source>
</evidence>
<name>X1T086_9ZZZZ</name>
<feature type="non-terminal residue" evidence="2">
    <location>
        <position position="110"/>
    </location>
</feature>
<proteinExistence type="predicted"/>
<organism evidence="2">
    <name type="scientific">marine sediment metagenome</name>
    <dbReference type="NCBI Taxonomy" id="412755"/>
    <lineage>
        <taxon>unclassified sequences</taxon>
        <taxon>metagenomes</taxon>
        <taxon>ecological metagenomes</taxon>
    </lineage>
</organism>
<evidence type="ECO:0000256" key="1">
    <source>
        <dbReference type="SAM" id="MobiDB-lite"/>
    </source>
</evidence>